<reference evidence="1" key="1">
    <citation type="submission" date="2023-06" db="EMBL/GenBank/DDBJ databases">
        <authorList>
            <consortium name="Lawrence Berkeley National Laboratory"/>
            <person name="Ahrendt S."/>
            <person name="Sahu N."/>
            <person name="Indic B."/>
            <person name="Wong-Bajracharya J."/>
            <person name="Merenyi Z."/>
            <person name="Ke H.-M."/>
            <person name="Monk M."/>
            <person name="Kocsube S."/>
            <person name="Drula E."/>
            <person name="Lipzen A."/>
            <person name="Balint B."/>
            <person name="Henrissat B."/>
            <person name="Andreopoulos B."/>
            <person name="Martin F.M."/>
            <person name="Harder C.B."/>
            <person name="Rigling D."/>
            <person name="Ford K.L."/>
            <person name="Foster G.D."/>
            <person name="Pangilinan J."/>
            <person name="Papanicolaou A."/>
            <person name="Barry K."/>
            <person name="LaButti K."/>
            <person name="Viragh M."/>
            <person name="Koriabine M."/>
            <person name="Yan M."/>
            <person name="Riley R."/>
            <person name="Champramary S."/>
            <person name="Plett K.L."/>
            <person name="Tsai I.J."/>
            <person name="Slot J."/>
            <person name="Sipos G."/>
            <person name="Plett J."/>
            <person name="Nagy L.G."/>
            <person name="Grigoriev I.V."/>
        </authorList>
    </citation>
    <scope>NUCLEOTIDE SEQUENCE</scope>
    <source>
        <strain evidence="1">HWK02</strain>
    </source>
</reference>
<proteinExistence type="predicted"/>
<dbReference type="Proteomes" id="UP001175228">
    <property type="component" value="Unassembled WGS sequence"/>
</dbReference>
<evidence type="ECO:0000313" key="2">
    <source>
        <dbReference type="Proteomes" id="UP001175228"/>
    </source>
</evidence>
<dbReference type="AlphaFoldDB" id="A0AA39NW78"/>
<sequence length="174" mass="19108">MASRRHIAVRRAGSHTIPKIAQRRRIVVPRAGPYADIVSSIFPQVLLAKAADFCSKTMYGCPASEDQQHIVFPRAALIVSKTSRRIDVRRADPCFDPNITKVEALRSRREGMGNHDAVFELGDSEFCSKTTNFHPASKDLDLRRPAAPKAIDVLKARIEAEAVEAGRGTAACSI</sequence>
<protein>
    <submittedName>
        <fullName evidence="1">Uncharacterized protein</fullName>
    </submittedName>
</protein>
<dbReference type="EMBL" id="JAUEPU010000230">
    <property type="protein sequence ID" value="KAK0473020.1"/>
    <property type="molecule type" value="Genomic_DNA"/>
</dbReference>
<keyword evidence="2" id="KW-1185">Reference proteome</keyword>
<name>A0AA39NW78_9AGAR</name>
<accession>A0AA39NW78</accession>
<gene>
    <name evidence="1" type="ORF">EDD18DRAFT_1117820</name>
</gene>
<evidence type="ECO:0000313" key="1">
    <source>
        <dbReference type="EMBL" id="KAK0473020.1"/>
    </source>
</evidence>
<comment type="caution">
    <text evidence="1">The sequence shown here is derived from an EMBL/GenBank/DDBJ whole genome shotgun (WGS) entry which is preliminary data.</text>
</comment>
<organism evidence="1 2">
    <name type="scientific">Armillaria luteobubalina</name>
    <dbReference type="NCBI Taxonomy" id="153913"/>
    <lineage>
        <taxon>Eukaryota</taxon>
        <taxon>Fungi</taxon>
        <taxon>Dikarya</taxon>
        <taxon>Basidiomycota</taxon>
        <taxon>Agaricomycotina</taxon>
        <taxon>Agaricomycetes</taxon>
        <taxon>Agaricomycetidae</taxon>
        <taxon>Agaricales</taxon>
        <taxon>Marasmiineae</taxon>
        <taxon>Physalacriaceae</taxon>
        <taxon>Armillaria</taxon>
    </lineage>
</organism>